<dbReference type="Proteomes" id="UP001472677">
    <property type="component" value="Unassembled WGS sequence"/>
</dbReference>
<evidence type="ECO:0000256" key="2">
    <source>
        <dbReference type="ARBA" id="ARBA00022980"/>
    </source>
</evidence>
<comment type="similarity">
    <text evidence="1">Belongs to the universal ribosomal protein uL2 family.</text>
</comment>
<evidence type="ECO:0000256" key="3">
    <source>
        <dbReference type="ARBA" id="ARBA00023274"/>
    </source>
</evidence>
<accession>A0ABR1ZJ77</accession>
<keyword evidence="2" id="KW-0689">Ribosomal protein</keyword>
<evidence type="ECO:0000259" key="5">
    <source>
        <dbReference type="SMART" id="SM01383"/>
    </source>
</evidence>
<organism evidence="6 7">
    <name type="scientific">Hibiscus sabdariffa</name>
    <name type="common">roselle</name>
    <dbReference type="NCBI Taxonomy" id="183260"/>
    <lineage>
        <taxon>Eukaryota</taxon>
        <taxon>Viridiplantae</taxon>
        <taxon>Streptophyta</taxon>
        <taxon>Embryophyta</taxon>
        <taxon>Tracheophyta</taxon>
        <taxon>Spermatophyta</taxon>
        <taxon>Magnoliopsida</taxon>
        <taxon>eudicotyledons</taxon>
        <taxon>Gunneridae</taxon>
        <taxon>Pentapetalae</taxon>
        <taxon>rosids</taxon>
        <taxon>malvids</taxon>
        <taxon>Malvales</taxon>
        <taxon>Malvaceae</taxon>
        <taxon>Malvoideae</taxon>
        <taxon>Hibiscus</taxon>
    </lineage>
</organism>
<feature type="region of interest" description="Disordered" evidence="4">
    <location>
        <begin position="294"/>
        <end position="322"/>
    </location>
</feature>
<reference evidence="6 7" key="1">
    <citation type="journal article" date="2024" name="G3 (Bethesda)">
        <title>Genome assembly of Hibiscus sabdariffa L. provides insights into metabolisms of medicinal natural products.</title>
        <authorList>
            <person name="Kim T."/>
        </authorList>
    </citation>
    <scope>NUCLEOTIDE SEQUENCE [LARGE SCALE GENOMIC DNA]</scope>
    <source>
        <strain evidence="6">TK-2024</strain>
        <tissue evidence="6">Old leaves</tissue>
    </source>
</reference>
<gene>
    <name evidence="6" type="ORF">V6N12_019585</name>
</gene>
<evidence type="ECO:0000313" key="6">
    <source>
        <dbReference type="EMBL" id="KAK8480561.1"/>
    </source>
</evidence>
<dbReference type="SUPFAM" id="SSF50249">
    <property type="entry name" value="Nucleic acid-binding proteins"/>
    <property type="match status" value="1"/>
</dbReference>
<comment type="caution">
    <text evidence="6">The sequence shown here is derived from an EMBL/GenBank/DDBJ whole genome shotgun (WGS) entry which is preliminary data.</text>
</comment>
<evidence type="ECO:0000256" key="1">
    <source>
        <dbReference type="ARBA" id="ARBA00005636"/>
    </source>
</evidence>
<feature type="domain" description="Large ribosomal subunit protein uL2 RNA-binding" evidence="5">
    <location>
        <begin position="57"/>
        <end position="135"/>
    </location>
</feature>
<dbReference type="InterPro" id="IPR022666">
    <property type="entry name" value="Ribosomal_uL2_RNA-bd_dom"/>
</dbReference>
<name>A0ABR1ZJ77_9ROSI</name>
<dbReference type="Gene3D" id="2.40.50.140">
    <property type="entry name" value="Nucleic acid-binding proteins"/>
    <property type="match status" value="1"/>
</dbReference>
<proteinExistence type="inferred from homology"/>
<dbReference type="InterPro" id="IPR012340">
    <property type="entry name" value="NA-bd_OB-fold"/>
</dbReference>
<sequence>MALTHIRSLRSVFITKEAVCVTQRTFASEAGKAKPKPSLLKDVERRQFISSTGKSAGRNSSGRITVFHRGGGSKRLQRRIDLKRSTLSTGIVERIEYDPNRSSRIALVRWIEGVRGSPRKLNTTEEFAPSRKILEPTTTAIRGLFSFSSLPGKVDQRKVACFSPGLMAASVVVGPPTRMSLWSKSVSYSADAGCKKTCMKDVFFSAHSSPKAKGETVSFSFGSSLGFPRVAVAGAKPAFFAPRMIEDLGGKNTFSLSEVRKWRTHSVLWTHRMKRKAALSWKNFRGQDTSGLVGAAEHNESKPRTDQGSLPGKLIGERPKDRARRVDHVPVTYIIASEQLETGKMVMNCDCSKPSKV</sequence>
<dbReference type="EMBL" id="JBBPBM010002027">
    <property type="protein sequence ID" value="KAK8480561.1"/>
    <property type="molecule type" value="Genomic_DNA"/>
</dbReference>
<dbReference type="PANTHER" id="PTHR13691:SF44">
    <property type="entry name" value="LARGE RIBOSOMAL SUBUNIT PROTEIN UL2MZ-RELATED"/>
    <property type="match status" value="1"/>
</dbReference>
<protein>
    <recommendedName>
        <fullName evidence="5">Large ribosomal subunit protein uL2 RNA-binding domain-containing protein</fullName>
    </recommendedName>
</protein>
<dbReference type="Pfam" id="PF00181">
    <property type="entry name" value="Ribosomal_L2_N"/>
    <property type="match status" value="1"/>
</dbReference>
<dbReference type="InterPro" id="IPR002171">
    <property type="entry name" value="Ribosomal_uL2"/>
</dbReference>
<evidence type="ECO:0000256" key="4">
    <source>
        <dbReference type="SAM" id="MobiDB-lite"/>
    </source>
</evidence>
<keyword evidence="3" id="KW-0687">Ribonucleoprotein</keyword>
<dbReference type="PANTHER" id="PTHR13691">
    <property type="entry name" value="RIBOSOMAL PROTEIN L2"/>
    <property type="match status" value="1"/>
</dbReference>
<keyword evidence="7" id="KW-1185">Reference proteome</keyword>
<dbReference type="SMART" id="SM01383">
    <property type="entry name" value="Ribosomal_L2"/>
    <property type="match status" value="1"/>
</dbReference>
<evidence type="ECO:0000313" key="7">
    <source>
        <dbReference type="Proteomes" id="UP001472677"/>
    </source>
</evidence>